<keyword evidence="2 5" id="KW-0808">Transferase</keyword>
<dbReference type="PANTHER" id="PTHR12526:SF510">
    <property type="entry name" value="D-INOSITOL 3-PHOSPHATE GLYCOSYLTRANSFERASE"/>
    <property type="match status" value="1"/>
</dbReference>
<dbReference type="Pfam" id="PF00534">
    <property type="entry name" value="Glycos_transf_1"/>
    <property type="match status" value="1"/>
</dbReference>
<dbReference type="InterPro" id="IPR028098">
    <property type="entry name" value="Glyco_trans_4-like_N"/>
</dbReference>
<dbReference type="SUPFAM" id="SSF53756">
    <property type="entry name" value="UDP-Glycosyltransferase/glycogen phosphorylase"/>
    <property type="match status" value="1"/>
</dbReference>
<dbReference type="EC" id="2.4.-.-" evidence="5"/>
<comment type="caution">
    <text evidence="5">The sequence shown here is derived from an EMBL/GenBank/DDBJ whole genome shotgun (WGS) entry which is preliminary data.</text>
</comment>
<dbReference type="EMBL" id="JBHUIP010000003">
    <property type="protein sequence ID" value="MFD2262086.1"/>
    <property type="molecule type" value="Genomic_DNA"/>
</dbReference>
<sequence length="363" mass="40003">MRILTFLHDAFGGRGGIAKFNRDLLGALCSHPKVSEVVCLPRVVVDPVGDLPPKLRYWSWTAKGNWAYIAGEAAALTDPQWYDLVICGHVRLLRLMAPLRLRKKTPMGLILHGVDAWEPFGGDSVMREIHRLDWFLSVSEFTKQKFLGWTGLPPEKGLVVPNTVDLAKFTPGSKDEGLIARYGLAGKRVLMGMARLDTRERYKGFDEVMEAMPDLLTRHPDLVYIICGDGSDKQRLQDKAAALGIGDKVIFTGYVAEEEKVATYRLADVFLLAGWGEGFGIVLIEAMACAVPSIASNLDASAEAVMDGAFGLVCNPKDPPDLKRAIEEALARPKIVPAGLDTFGDQAFERRIHDMIVGRYHKA</sequence>
<reference evidence="6" key="1">
    <citation type="journal article" date="2019" name="Int. J. Syst. Evol. Microbiol.">
        <title>The Global Catalogue of Microorganisms (GCM) 10K type strain sequencing project: providing services to taxonomists for standard genome sequencing and annotation.</title>
        <authorList>
            <consortium name="The Broad Institute Genomics Platform"/>
            <consortium name="The Broad Institute Genome Sequencing Center for Infectious Disease"/>
            <person name="Wu L."/>
            <person name="Ma J."/>
        </authorList>
    </citation>
    <scope>NUCLEOTIDE SEQUENCE [LARGE SCALE GENOMIC DNA]</scope>
    <source>
        <strain evidence="6">CGMCC 1.19062</strain>
    </source>
</reference>
<name>A0ABW5DRC3_9PROT</name>
<evidence type="ECO:0000259" key="4">
    <source>
        <dbReference type="Pfam" id="PF13439"/>
    </source>
</evidence>
<dbReference type="Pfam" id="PF13439">
    <property type="entry name" value="Glyco_transf_4"/>
    <property type="match status" value="1"/>
</dbReference>
<dbReference type="Gene3D" id="3.40.50.2000">
    <property type="entry name" value="Glycogen Phosphorylase B"/>
    <property type="match status" value="2"/>
</dbReference>
<dbReference type="RefSeq" id="WP_379874998.1">
    <property type="nucleotide sequence ID" value="NZ_JBHUIP010000003.1"/>
</dbReference>
<evidence type="ECO:0000256" key="1">
    <source>
        <dbReference type="ARBA" id="ARBA00022676"/>
    </source>
</evidence>
<dbReference type="Proteomes" id="UP001597295">
    <property type="component" value="Unassembled WGS sequence"/>
</dbReference>
<dbReference type="GO" id="GO:0016757">
    <property type="term" value="F:glycosyltransferase activity"/>
    <property type="evidence" value="ECO:0007669"/>
    <property type="project" value="UniProtKB-KW"/>
</dbReference>
<evidence type="ECO:0000313" key="6">
    <source>
        <dbReference type="Proteomes" id="UP001597295"/>
    </source>
</evidence>
<dbReference type="CDD" id="cd03801">
    <property type="entry name" value="GT4_PimA-like"/>
    <property type="match status" value="1"/>
</dbReference>
<feature type="domain" description="Glycosyl transferase family 1" evidence="3">
    <location>
        <begin position="200"/>
        <end position="333"/>
    </location>
</feature>
<evidence type="ECO:0000313" key="5">
    <source>
        <dbReference type="EMBL" id="MFD2262086.1"/>
    </source>
</evidence>
<evidence type="ECO:0000259" key="3">
    <source>
        <dbReference type="Pfam" id="PF00534"/>
    </source>
</evidence>
<proteinExistence type="predicted"/>
<keyword evidence="6" id="KW-1185">Reference proteome</keyword>
<dbReference type="PANTHER" id="PTHR12526">
    <property type="entry name" value="GLYCOSYLTRANSFERASE"/>
    <property type="match status" value="1"/>
</dbReference>
<protein>
    <submittedName>
        <fullName evidence="5">Glycosyltransferase family 4 protein</fullName>
        <ecNumber evidence="5">2.4.-.-</ecNumber>
    </submittedName>
</protein>
<evidence type="ECO:0000256" key="2">
    <source>
        <dbReference type="ARBA" id="ARBA00022679"/>
    </source>
</evidence>
<gene>
    <name evidence="5" type="ORF">ACFSM5_04240</name>
</gene>
<organism evidence="5 6">
    <name type="scientific">Lacibacterium aquatile</name>
    <dbReference type="NCBI Taxonomy" id="1168082"/>
    <lineage>
        <taxon>Bacteria</taxon>
        <taxon>Pseudomonadati</taxon>
        <taxon>Pseudomonadota</taxon>
        <taxon>Alphaproteobacteria</taxon>
        <taxon>Rhodospirillales</taxon>
        <taxon>Rhodospirillaceae</taxon>
    </lineage>
</organism>
<feature type="domain" description="Glycosyltransferase subfamily 4-like N-terminal" evidence="4">
    <location>
        <begin position="61"/>
        <end position="167"/>
    </location>
</feature>
<accession>A0ABW5DRC3</accession>
<dbReference type="InterPro" id="IPR001296">
    <property type="entry name" value="Glyco_trans_1"/>
</dbReference>
<keyword evidence="1 5" id="KW-0328">Glycosyltransferase</keyword>